<dbReference type="SUPFAM" id="SSF50182">
    <property type="entry name" value="Sm-like ribonucleoproteins"/>
    <property type="match status" value="1"/>
</dbReference>
<dbReference type="InterPro" id="IPR010920">
    <property type="entry name" value="LSM_dom_sf"/>
</dbReference>
<protein>
    <submittedName>
        <fullName evidence="8">Mechanosensitive ion channel family protein</fullName>
    </submittedName>
</protein>
<organism evidence="8 9">
    <name type="scientific">Terrimonas ginsenosidimutans</name>
    <dbReference type="NCBI Taxonomy" id="2908004"/>
    <lineage>
        <taxon>Bacteria</taxon>
        <taxon>Pseudomonadati</taxon>
        <taxon>Bacteroidota</taxon>
        <taxon>Chitinophagia</taxon>
        <taxon>Chitinophagales</taxon>
        <taxon>Chitinophagaceae</taxon>
        <taxon>Terrimonas</taxon>
    </lineage>
</organism>
<dbReference type="SUPFAM" id="SSF82861">
    <property type="entry name" value="Mechanosensitive channel protein MscS (YggB), transmembrane region"/>
    <property type="match status" value="1"/>
</dbReference>
<evidence type="ECO:0000256" key="1">
    <source>
        <dbReference type="ARBA" id="ARBA00004141"/>
    </source>
</evidence>
<dbReference type="InterPro" id="IPR006685">
    <property type="entry name" value="MscS_channel_2nd"/>
</dbReference>
<evidence type="ECO:0000313" key="8">
    <source>
        <dbReference type="EMBL" id="MCG2614453.1"/>
    </source>
</evidence>
<feature type="domain" description="Mechanosensitive ion channel MscS" evidence="7">
    <location>
        <begin position="193"/>
        <end position="258"/>
    </location>
</feature>
<dbReference type="EMBL" id="JAKLTR010000005">
    <property type="protein sequence ID" value="MCG2614453.1"/>
    <property type="molecule type" value="Genomic_DNA"/>
</dbReference>
<keyword evidence="3 6" id="KW-0812">Transmembrane</keyword>
<dbReference type="RefSeq" id="WP_237870886.1">
    <property type="nucleotide sequence ID" value="NZ_JAKLTR010000005.1"/>
</dbReference>
<dbReference type="Gene3D" id="1.10.287.1260">
    <property type="match status" value="1"/>
</dbReference>
<dbReference type="Gene3D" id="2.30.30.60">
    <property type="match status" value="1"/>
</dbReference>
<proteinExistence type="inferred from homology"/>
<comment type="subcellular location">
    <subcellularLocation>
        <location evidence="1">Membrane</location>
        <topology evidence="1">Multi-pass membrane protein</topology>
    </subcellularLocation>
</comment>
<evidence type="ECO:0000256" key="3">
    <source>
        <dbReference type="ARBA" id="ARBA00022692"/>
    </source>
</evidence>
<evidence type="ECO:0000259" key="7">
    <source>
        <dbReference type="Pfam" id="PF00924"/>
    </source>
</evidence>
<evidence type="ECO:0000256" key="5">
    <source>
        <dbReference type="ARBA" id="ARBA00023136"/>
    </source>
</evidence>
<name>A0ABS9KQ51_9BACT</name>
<feature type="transmembrane region" description="Helical" evidence="6">
    <location>
        <begin position="100"/>
        <end position="130"/>
    </location>
</feature>
<dbReference type="Proteomes" id="UP001165367">
    <property type="component" value="Unassembled WGS sequence"/>
</dbReference>
<dbReference type="InterPro" id="IPR023408">
    <property type="entry name" value="MscS_beta-dom_sf"/>
</dbReference>
<sequence>MNDILDEIWLENTLRSYMIVASVIVLMLLVKKYIAQSVAHLIFQFVKRVWKDVDKRTFTSLVTKPLGMFLVIFVSLATLHKLKFPSVINADIFNITLKQLLHALGSMVLIISFFRLLLKMIDFIAIILHIRADRLNDTTDNQLIVFFKDFFKVLLSIVGLLMILKFVFGFKIGNVLTGLSIVGAAVALALRESLENLIASFIIFFDKPFSMGDVVKVHNFTGTIEKIGLRSTRIRTDQKTYITVPNKQMVDSITDNLSLRTQRKVEMRLEIGLTTSSAQLDQFINGVRKILDQPEVETSTVILSDITPSAFLIVIDYFTGPITQQDFNTVKEQNNFAVLRLMEQMNLEISGAVTDIKIVTEAETISQR</sequence>
<dbReference type="PANTHER" id="PTHR30566:SF5">
    <property type="entry name" value="MECHANOSENSITIVE ION CHANNEL PROTEIN 1, MITOCHONDRIAL-RELATED"/>
    <property type="match status" value="1"/>
</dbReference>
<keyword evidence="9" id="KW-1185">Reference proteome</keyword>
<evidence type="ECO:0000256" key="2">
    <source>
        <dbReference type="ARBA" id="ARBA00008017"/>
    </source>
</evidence>
<keyword evidence="4 6" id="KW-1133">Transmembrane helix</keyword>
<dbReference type="PANTHER" id="PTHR30566">
    <property type="entry name" value="YNAI-RELATED MECHANOSENSITIVE ION CHANNEL"/>
    <property type="match status" value="1"/>
</dbReference>
<accession>A0ABS9KQ51</accession>
<comment type="caution">
    <text evidence="8">The sequence shown here is derived from an EMBL/GenBank/DDBJ whole genome shotgun (WGS) entry which is preliminary data.</text>
</comment>
<evidence type="ECO:0000313" key="9">
    <source>
        <dbReference type="Proteomes" id="UP001165367"/>
    </source>
</evidence>
<dbReference type="InterPro" id="IPR011014">
    <property type="entry name" value="MscS_channel_TM-2"/>
</dbReference>
<evidence type="ECO:0000256" key="6">
    <source>
        <dbReference type="SAM" id="Phobius"/>
    </source>
</evidence>
<reference evidence="8" key="1">
    <citation type="submission" date="2022-01" db="EMBL/GenBank/DDBJ databases">
        <authorList>
            <person name="Jo J.-H."/>
            <person name="Im W.-T."/>
        </authorList>
    </citation>
    <scope>NUCLEOTIDE SEQUENCE</scope>
    <source>
        <strain evidence="8">NA20</strain>
    </source>
</reference>
<keyword evidence="5 6" id="KW-0472">Membrane</keyword>
<evidence type="ECO:0000256" key="4">
    <source>
        <dbReference type="ARBA" id="ARBA00022989"/>
    </source>
</evidence>
<gene>
    <name evidence="8" type="ORF">LZZ85_09185</name>
</gene>
<dbReference type="Pfam" id="PF00924">
    <property type="entry name" value="MS_channel_2nd"/>
    <property type="match status" value="1"/>
</dbReference>
<comment type="similarity">
    <text evidence="2">Belongs to the MscS (TC 1.A.23) family.</text>
</comment>
<feature type="transmembrane region" description="Helical" evidence="6">
    <location>
        <begin position="150"/>
        <end position="168"/>
    </location>
</feature>
<feature type="transmembrane region" description="Helical" evidence="6">
    <location>
        <begin position="58"/>
        <end position="80"/>
    </location>
</feature>